<proteinExistence type="predicted"/>
<sequence>MGESKSESRSEWRTPPPHLAEAAAAQPGGWIYEISTEFVDDPDGYVPTVAVAGGWEVGDDGVLTGEYVPNPGYGPPQDDFAKLSEVDHFLAWMLGDLPGVVRDGVTDALVEQVPGSTVDWMKVTHDPVFLSGGIPQPAEDGDESPQTMTLVRAGMAVPFALAVRAPERRREILWGVYSWVAVNLHRPGEHRHRSWFDVHTSPERAAELLKKRLYEVGTPAEDANGTYRH</sequence>
<name>A0A850C6F4_9ACTN</name>
<dbReference type="Proteomes" id="UP000574690">
    <property type="component" value="Unassembled WGS sequence"/>
</dbReference>
<accession>A0A850C6F4</accession>
<dbReference type="AlphaFoldDB" id="A0A850C6F4"/>
<organism evidence="1 2">
    <name type="scientific">Glycomyces artemisiae</name>
    <dbReference type="NCBI Taxonomy" id="1076443"/>
    <lineage>
        <taxon>Bacteria</taxon>
        <taxon>Bacillati</taxon>
        <taxon>Actinomycetota</taxon>
        <taxon>Actinomycetes</taxon>
        <taxon>Glycomycetales</taxon>
        <taxon>Glycomycetaceae</taxon>
        <taxon>Glycomyces</taxon>
    </lineage>
</organism>
<comment type="caution">
    <text evidence="1">The sequence shown here is derived from an EMBL/GenBank/DDBJ whole genome shotgun (WGS) entry which is preliminary data.</text>
</comment>
<evidence type="ECO:0000313" key="1">
    <source>
        <dbReference type="EMBL" id="NUQ88281.1"/>
    </source>
</evidence>
<protein>
    <submittedName>
        <fullName evidence="1">Uncharacterized protein</fullName>
    </submittedName>
</protein>
<evidence type="ECO:0000313" key="2">
    <source>
        <dbReference type="Proteomes" id="UP000574690"/>
    </source>
</evidence>
<dbReference type="EMBL" id="JABFXE010000313">
    <property type="protein sequence ID" value="NUQ88281.1"/>
    <property type="molecule type" value="Genomic_DNA"/>
</dbReference>
<gene>
    <name evidence="1" type="ORF">HOQ43_07440</name>
</gene>
<reference evidence="1 2" key="1">
    <citation type="submission" date="2020-05" db="EMBL/GenBank/DDBJ databases">
        <title>DNA-SIP metagenomic assembled genomes.</title>
        <authorList>
            <person name="Yu J."/>
        </authorList>
    </citation>
    <scope>NUCLEOTIDE SEQUENCE [LARGE SCALE GENOMIC DNA]</scope>
    <source>
        <strain evidence="1">Bin5.27</strain>
    </source>
</reference>